<dbReference type="PANTHER" id="PTHR31213">
    <property type="entry name" value="OS08G0374000 PROTEIN-RELATED"/>
    <property type="match status" value="1"/>
</dbReference>
<dbReference type="GO" id="GO:0006952">
    <property type="term" value="P:defense response"/>
    <property type="evidence" value="ECO:0007669"/>
    <property type="project" value="InterPro"/>
</dbReference>
<dbReference type="GO" id="GO:0010427">
    <property type="term" value="F:abscisic acid binding"/>
    <property type="evidence" value="ECO:0007669"/>
    <property type="project" value="TreeGrafter"/>
</dbReference>
<dbReference type="InterPro" id="IPR023393">
    <property type="entry name" value="START-like_dom_sf"/>
</dbReference>
<evidence type="ECO:0000256" key="2">
    <source>
        <dbReference type="ARBA" id="ARBA00022589"/>
    </source>
</evidence>
<evidence type="ECO:0000256" key="1">
    <source>
        <dbReference type="ARBA" id="ARBA00009744"/>
    </source>
</evidence>
<comment type="similarity">
    <text evidence="1">Belongs to the BetVI family.</text>
</comment>
<dbReference type="CDD" id="cd07816">
    <property type="entry name" value="Bet_v1-like"/>
    <property type="match status" value="1"/>
</dbReference>
<dbReference type="EMBL" id="JAUIZM010000009">
    <property type="protein sequence ID" value="KAK1366345.1"/>
    <property type="molecule type" value="Genomic_DNA"/>
</dbReference>
<evidence type="ECO:0000259" key="3">
    <source>
        <dbReference type="Pfam" id="PF00407"/>
    </source>
</evidence>
<reference evidence="4" key="1">
    <citation type="submission" date="2023-02" db="EMBL/GenBank/DDBJ databases">
        <title>Genome of toxic invasive species Heracleum sosnowskyi carries increased number of genes despite the absence of recent whole-genome duplications.</title>
        <authorList>
            <person name="Schelkunov M."/>
            <person name="Shtratnikova V."/>
            <person name="Makarenko M."/>
            <person name="Klepikova A."/>
            <person name="Omelchenko D."/>
            <person name="Novikova G."/>
            <person name="Obukhova E."/>
            <person name="Bogdanov V."/>
            <person name="Penin A."/>
            <person name="Logacheva M."/>
        </authorList>
    </citation>
    <scope>NUCLEOTIDE SEQUENCE</scope>
    <source>
        <strain evidence="4">Hsosn_3</strain>
        <tissue evidence="4">Leaf</tissue>
    </source>
</reference>
<dbReference type="AlphaFoldDB" id="A0AAD8M8R5"/>
<reference evidence="4" key="2">
    <citation type="submission" date="2023-05" db="EMBL/GenBank/DDBJ databases">
        <authorList>
            <person name="Schelkunov M.I."/>
        </authorList>
    </citation>
    <scope>NUCLEOTIDE SEQUENCE</scope>
    <source>
        <strain evidence="4">Hsosn_3</strain>
        <tissue evidence="4">Leaf</tissue>
    </source>
</reference>
<sequence length="160" mass="17663">MFGTLSGELEVSAPASAVWEVYRSKQLAAVTEKGFADVLEKLELVEGDGFLGSVFHIVFRPGVAFPSFKEKVIKIDDEKRIKEALVVGGYLEMGFERYVIRFEIIEKDEKSCITKATIEYQLKEESAANASLVKIDTLMATMNIANSHVVANSPVLAKTN</sequence>
<dbReference type="GO" id="GO:0005737">
    <property type="term" value="C:cytoplasm"/>
    <property type="evidence" value="ECO:0007669"/>
    <property type="project" value="TreeGrafter"/>
</dbReference>
<dbReference type="PANTHER" id="PTHR31213:SF19">
    <property type="entry name" value="BET V I_MAJOR LATEX PROTEIN DOMAIN-CONTAINING PROTEIN"/>
    <property type="match status" value="1"/>
</dbReference>
<dbReference type="GO" id="GO:0004864">
    <property type="term" value="F:protein phosphatase inhibitor activity"/>
    <property type="evidence" value="ECO:0007669"/>
    <property type="project" value="TreeGrafter"/>
</dbReference>
<comment type="caution">
    <text evidence="4">The sequence shown here is derived from an EMBL/GenBank/DDBJ whole genome shotgun (WGS) entry which is preliminary data.</text>
</comment>
<name>A0AAD8M8R5_9APIA</name>
<evidence type="ECO:0000313" key="5">
    <source>
        <dbReference type="Proteomes" id="UP001237642"/>
    </source>
</evidence>
<keyword evidence="5" id="KW-1185">Reference proteome</keyword>
<accession>A0AAD8M8R5</accession>
<evidence type="ECO:0000313" key="4">
    <source>
        <dbReference type="EMBL" id="KAK1366345.1"/>
    </source>
</evidence>
<dbReference type="Pfam" id="PF00407">
    <property type="entry name" value="Bet_v_1"/>
    <property type="match status" value="1"/>
</dbReference>
<protein>
    <submittedName>
        <fullName evidence="4">S-norcoclaurine synthase</fullName>
    </submittedName>
</protein>
<dbReference type="GO" id="GO:0038023">
    <property type="term" value="F:signaling receptor activity"/>
    <property type="evidence" value="ECO:0007669"/>
    <property type="project" value="TreeGrafter"/>
</dbReference>
<dbReference type="InterPro" id="IPR050279">
    <property type="entry name" value="Plant_def-hormone_signal"/>
</dbReference>
<dbReference type="InterPro" id="IPR000916">
    <property type="entry name" value="Bet_v_I/MLP"/>
</dbReference>
<proteinExistence type="inferred from homology"/>
<dbReference type="GO" id="GO:0009738">
    <property type="term" value="P:abscisic acid-activated signaling pathway"/>
    <property type="evidence" value="ECO:0007669"/>
    <property type="project" value="TreeGrafter"/>
</dbReference>
<dbReference type="Proteomes" id="UP001237642">
    <property type="component" value="Unassembled WGS sequence"/>
</dbReference>
<dbReference type="GO" id="GO:0005634">
    <property type="term" value="C:nucleus"/>
    <property type="evidence" value="ECO:0007669"/>
    <property type="project" value="TreeGrafter"/>
</dbReference>
<dbReference type="Gene3D" id="3.30.530.20">
    <property type="match status" value="1"/>
</dbReference>
<organism evidence="4 5">
    <name type="scientific">Heracleum sosnowskyi</name>
    <dbReference type="NCBI Taxonomy" id="360622"/>
    <lineage>
        <taxon>Eukaryota</taxon>
        <taxon>Viridiplantae</taxon>
        <taxon>Streptophyta</taxon>
        <taxon>Embryophyta</taxon>
        <taxon>Tracheophyta</taxon>
        <taxon>Spermatophyta</taxon>
        <taxon>Magnoliopsida</taxon>
        <taxon>eudicotyledons</taxon>
        <taxon>Gunneridae</taxon>
        <taxon>Pentapetalae</taxon>
        <taxon>asterids</taxon>
        <taxon>campanulids</taxon>
        <taxon>Apiales</taxon>
        <taxon>Apiaceae</taxon>
        <taxon>Apioideae</taxon>
        <taxon>apioid superclade</taxon>
        <taxon>Tordylieae</taxon>
        <taxon>Tordyliinae</taxon>
        <taxon>Heracleum</taxon>
    </lineage>
</organism>
<gene>
    <name evidence="4" type="ORF">POM88_041906</name>
</gene>
<dbReference type="SUPFAM" id="SSF55961">
    <property type="entry name" value="Bet v1-like"/>
    <property type="match status" value="1"/>
</dbReference>
<keyword evidence="2" id="KW-0017">Alkaloid metabolism</keyword>
<dbReference type="GO" id="GO:0009820">
    <property type="term" value="P:alkaloid metabolic process"/>
    <property type="evidence" value="ECO:0007669"/>
    <property type="project" value="UniProtKB-KW"/>
</dbReference>
<feature type="domain" description="Bet v I/Major latex protein" evidence="3">
    <location>
        <begin position="3"/>
        <end position="151"/>
    </location>
</feature>